<gene>
    <name evidence="6" type="ORF">GTZ93_11365</name>
</gene>
<dbReference type="PANTHER" id="PTHR42978">
    <property type="entry name" value="QUORUM-QUENCHING LACTONASE YTNP-RELATED-RELATED"/>
    <property type="match status" value="1"/>
</dbReference>
<dbReference type="Gene3D" id="3.60.15.10">
    <property type="entry name" value="Ribonuclease Z/Hydroxyacylglutathione hydrolase-like"/>
    <property type="match status" value="1"/>
</dbReference>
<dbReference type="SUPFAM" id="SSF56281">
    <property type="entry name" value="Metallo-hydrolase/oxidoreductase"/>
    <property type="match status" value="1"/>
</dbReference>
<proteinExistence type="inferred from homology"/>
<evidence type="ECO:0000256" key="3">
    <source>
        <dbReference type="ARBA" id="ARBA00022801"/>
    </source>
</evidence>
<dbReference type="EMBL" id="JAAAPK010000002">
    <property type="protein sequence ID" value="NBC40424.1"/>
    <property type="molecule type" value="Genomic_DNA"/>
</dbReference>
<keyword evidence="2" id="KW-0479">Metal-binding</keyword>
<dbReference type="Proteomes" id="UP000537825">
    <property type="component" value="Unassembled WGS sequence"/>
</dbReference>
<evidence type="ECO:0000313" key="6">
    <source>
        <dbReference type="EMBL" id="NBC40424.1"/>
    </source>
</evidence>
<dbReference type="Pfam" id="PF00753">
    <property type="entry name" value="Lactamase_B"/>
    <property type="match status" value="1"/>
</dbReference>
<keyword evidence="3 6" id="KW-0378">Hydrolase</keyword>
<feature type="domain" description="Metallo-beta-lactamase" evidence="5">
    <location>
        <begin position="49"/>
        <end position="281"/>
    </location>
</feature>
<evidence type="ECO:0000313" key="7">
    <source>
        <dbReference type="Proteomes" id="UP000537825"/>
    </source>
</evidence>
<evidence type="ECO:0000256" key="1">
    <source>
        <dbReference type="ARBA" id="ARBA00007749"/>
    </source>
</evidence>
<dbReference type="GO" id="GO:0016787">
    <property type="term" value="F:hydrolase activity"/>
    <property type="evidence" value="ECO:0007669"/>
    <property type="project" value="UniProtKB-KW"/>
</dbReference>
<dbReference type="GO" id="GO:0046872">
    <property type="term" value="F:metal ion binding"/>
    <property type="evidence" value="ECO:0007669"/>
    <property type="project" value="UniProtKB-KW"/>
</dbReference>
<dbReference type="InterPro" id="IPR001279">
    <property type="entry name" value="Metallo-B-lactamas"/>
</dbReference>
<dbReference type="SMART" id="SM00849">
    <property type="entry name" value="Lactamase_B"/>
    <property type="match status" value="1"/>
</dbReference>
<organism evidence="6 7">
    <name type="scientific">Corallococcus exiguus</name>
    <dbReference type="NCBI Taxonomy" id="83462"/>
    <lineage>
        <taxon>Bacteria</taxon>
        <taxon>Pseudomonadati</taxon>
        <taxon>Myxococcota</taxon>
        <taxon>Myxococcia</taxon>
        <taxon>Myxococcales</taxon>
        <taxon>Cystobacterineae</taxon>
        <taxon>Myxococcaceae</taxon>
        <taxon>Corallococcus</taxon>
    </lineage>
</organism>
<accession>A0A7X5BR46</accession>
<name>A0A7X5BR46_9BACT</name>
<dbReference type="CDD" id="cd07742">
    <property type="entry name" value="metallo-hydrolase-like_MBL-fold"/>
    <property type="match status" value="1"/>
</dbReference>
<dbReference type="InterPro" id="IPR036866">
    <property type="entry name" value="RibonucZ/Hydroxyglut_hydro"/>
</dbReference>
<keyword evidence="7" id="KW-1185">Reference proteome</keyword>
<dbReference type="PANTHER" id="PTHR42978:SF3">
    <property type="entry name" value="BLR3078 PROTEIN"/>
    <property type="match status" value="1"/>
</dbReference>
<dbReference type="AlphaFoldDB" id="A0A7X5BR46"/>
<sequence>MADSSNRAAGPVRTLPDMRIHHLNCGTLCPASARFVTGSGGVFERARMVCHCLLLETSRGLVLVDTGLGTRDVQDAQGRLGQRFVRRNTPRLDPAETALAQVERLGFRREDVRHIVPTHMDLDHVGGLSDFPDAQVHIFGDEHAAAVVPPVAGARQGYKPVQWAHGPKWSRYAVDGERWFGFEAVRLIPGLDEEVLLVPLTGHTAGHCGVAVKGPGGWVLHAGDAYFSHHEVDPVAPRSPWGLALFQRLFSENNAVRLQNQERLRGLVRAHGHEVKVFSAHCSVEFDRMRAG</sequence>
<protein>
    <submittedName>
        <fullName evidence="6">MBL fold metallo-hydrolase</fullName>
    </submittedName>
</protein>
<dbReference type="InterPro" id="IPR051013">
    <property type="entry name" value="MBL_superfamily_lactonases"/>
</dbReference>
<evidence type="ECO:0000256" key="2">
    <source>
        <dbReference type="ARBA" id="ARBA00022723"/>
    </source>
</evidence>
<keyword evidence="4" id="KW-0862">Zinc</keyword>
<reference evidence="6 7" key="1">
    <citation type="submission" date="2020-01" db="EMBL/GenBank/DDBJ databases">
        <title>The draft genome sequence of Corallococcus exiguus DSM 14696.</title>
        <authorList>
            <person name="Zhang X."/>
            <person name="Zhu H."/>
        </authorList>
    </citation>
    <scope>NUCLEOTIDE SEQUENCE [LARGE SCALE GENOMIC DNA]</scope>
    <source>
        <strain evidence="6 7">DSM 14696</strain>
    </source>
</reference>
<evidence type="ECO:0000259" key="5">
    <source>
        <dbReference type="SMART" id="SM00849"/>
    </source>
</evidence>
<comment type="caution">
    <text evidence="6">The sequence shown here is derived from an EMBL/GenBank/DDBJ whole genome shotgun (WGS) entry which is preliminary data.</text>
</comment>
<evidence type="ECO:0000256" key="4">
    <source>
        <dbReference type="ARBA" id="ARBA00022833"/>
    </source>
</evidence>
<comment type="similarity">
    <text evidence="1">Belongs to the metallo-beta-lactamase superfamily.</text>
</comment>